<dbReference type="Proteomes" id="UP000673691">
    <property type="component" value="Unassembled WGS sequence"/>
</dbReference>
<dbReference type="Gene3D" id="3.40.47.10">
    <property type="match status" value="1"/>
</dbReference>
<name>A0A8H7ZUN4_9FUNG</name>
<dbReference type="GO" id="GO:0016746">
    <property type="term" value="F:acyltransferase activity"/>
    <property type="evidence" value="ECO:0007669"/>
    <property type="project" value="InterPro"/>
</dbReference>
<proteinExistence type="predicted"/>
<gene>
    <name evidence="1" type="ORF">BJ554DRAFT_8461</name>
</gene>
<dbReference type="EMBL" id="JAEFCI010006571">
    <property type="protein sequence ID" value="KAG5459597.1"/>
    <property type="molecule type" value="Genomic_DNA"/>
</dbReference>
<evidence type="ECO:0000313" key="1">
    <source>
        <dbReference type="EMBL" id="KAG5459597.1"/>
    </source>
</evidence>
<organism evidence="1 2">
    <name type="scientific">Olpidium bornovanus</name>
    <dbReference type="NCBI Taxonomy" id="278681"/>
    <lineage>
        <taxon>Eukaryota</taxon>
        <taxon>Fungi</taxon>
        <taxon>Fungi incertae sedis</taxon>
        <taxon>Olpidiomycota</taxon>
        <taxon>Olpidiomycotina</taxon>
        <taxon>Olpidiomycetes</taxon>
        <taxon>Olpidiales</taxon>
        <taxon>Olpidiaceae</taxon>
        <taxon>Olpidium</taxon>
    </lineage>
</organism>
<protein>
    <submittedName>
        <fullName evidence="1">Uncharacterized protein</fullName>
    </submittedName>
</protein>
<dbReference type="OrthoDB" id="1269963at2759"/>
<comment type="caution">
    <text evidence="1">The sequence shown here is derived from an EMBL/GenBank/DDBJ whole genome shotgun (WGS) entry which is preliminary data.</text>
</comment>
<evidence type="ECO:0000313" key="2">
    <source>
        <dbReference type="Proteomes" id="UP000673691"/>
    </source>
</evidence>
<sequence>MAACLSHTKQMMTRRVEPGLLAAKQVGNMYCASVCGSERRFPWSCTCS</sequence>
<dbReference type="InterPro" id="IPR016039">
    <property type="entry name" value="Thiolase-like"/>
</dbReference>
<dbReference type="AlphaFoldDB" id="A0A8H7ZUN4"/>
<keyword evidence="2" id="KW-1185">Reference proteome</keyword>
<reference evidence="1 2" key="1">
    <citation type="journal article" name="Sci. Rep.">
        <title>Genome-scale phylogenetic analyses confirm Olpidium as the closest living zoosporic fungus to the non-flagellated, terrestrial fungi.</title>
        <authorList>
            <person name="Chang Y."/>
            <person name="Rochon D."/>
            <person name="Sekimoto S."/>
            <person name="Wang Y."/>
            <person name="Chovatia M."/>
            <person name="Sandor L."/>
            <person name="Salamov A."/>
            <person name="Grigoriev I.V."/>
            <person name="Stajich J.E."/>
            <person name="Spatafora J.W."/>
        </authorList>
    </citation>
    <scope>NUCLEOTIDE SEQUENCE [LARGE SCALE GENOMIC DNA]</scope>
    <source>
        <strain evidence="1">S191</strain>
    </source>
</reference>
<accession>A0A8H7ZUN4</accession>